<sequence>MPLSASQLPNMDYCLDGPPEDEDPIQVMEIDGNGPAKPQGVEGPDEPDPTGDDVGVAVIASIG</sequence>
<evidence type="ECO:0000313" key="2">
    <source>
        <dbReference type="EMBL" id="KAA1105777.1"/>
    </source>
</evidence>
<dbReference type="Proteomes" id="UP000324748">
    <property type="component" value="Unassembled WGS sequence"/>
</dbReference>
<protein>
    <submittedName>
        <fullName evidence="2">Uncharacterized protein</fullName>
    </submittedName>
</protein>
<keyword evidence="3" id="KW-1185">Reference proteome</keyword>
<accession>A0A5B0PY60</accession>
<feature type="region of interest" description="Disordered" evidence="1">
    <location>
        <begin position="1"/>
        <end position="54"/>
    </location>
</feature>
<name>A0A5B0PY60_PUCGR</name>
<dbReference type="EMBL" id="VSWC01000040">
    <property type="protein sequence ID" value="KAA1105777.1"/>
    <property type="molecule type" value="Genomic_DNA"/>
</dbReference>
<comment type="caution">
    <text evidence="2">The sequence shown here is derived from an EMBL/GenBank/DDBJ whole genome shotgun (WGS) entry which is preliminary data.</text>
</comment>
<evidence type="ECO:0000313" key="3">
    <source>
        <dbReference type="Proteomes" id="UP000324748"/>
    </source>
</evidence>
<proteinExistence type="predicted"/>
<dbReference type="AlphaFoldDB" id="A0A5B0PY60"/>
<evidence type="ECO:0000256" key="1">
    <source>
        <dbReference type="SAM" id="MobiDB-lite"/>
    </source>
</evidence>
<reference evidence="2 3" key="1">
    <citation type="submission" date="2019-05" db="EMBL/GenBank/DDBJ databases">
        <title>Emergence of the Ug99 lineage of the wheat stem rust pathogen through somatic hybridization.</title>
        <authorList>
            <person name="Li F."/>
            <person name="Upadhyaya N.M."/>
            <person name="Sperschneider J."/>
            <person name="Matny O."/>
            <person name="Nguyen-Phuc H."/>
            <person name="Mago R."/>
            <person name="Raley C."/>
            <person name="Miller M.E."/>
            <person name="Silverstein K.A.T."/>
            <person name="Henningsen E."/>
            <person name="Hirsch C.D."/>
            <person name="Visser B."/>
            <person name="Pretorius Z.A."/>
            <person name="Steffenson B.J."/>
            <person name="Schwessinger B."/>
            <person name="Dodds P.N."/>
            <person name="Figueroa M."/>
        </authorList>
    </citation>
    <scope>NUCLEOTIDE SEQUENCE [LARGE SCALE GENOMIC DNA]</scope>
    <source>
        <strain evidence="2">21-0</strain>
    </source>
</reference>
<organism evidence="2 3">
    <name type="scientific">Puccinia graminis f. sp. tritici</name>
    <dbReference type="NCBI Taxonomy" id="56615"/>
    <lineage>
        <taxon>Eukaryota</taxon>
        <taxon>Fungi</taxon>
        <taxon>Dikarya</taxon>
        <taxon>Basidiomycota</taxon>
        <taxon>Pucciniomycotina</taxon>
        <taxon>Pucciniomycetes</taxon>
        <taxon>Pucciniales</taxon>
        <taxon>Pucciniaceae</taxon>
        <taxon>Puccinia</taxon>
    </lineage>
</organism>
<gene>
    <name evidence="2" type="ORF">PGT21_018865</name>
</gene>